<dbReference type="Proteomes" id="UP000033640">
    <property type="component" value="Unassembled WGS sequence"/>
</dbReference>
<dbReference type="EMBL" id="JYIW01000026">
    <property type="protein sequence ID" value="KJL27512.1"/>
    <property type="molecule type" value="Genomic_DNA"/>
</dbReference>
<dbReference type="InterPro" id="IPR036291">
    <property type="entry name" value="NAD(P)-bd_dom_sf"/>
</dbReference>
<dbReference type="EC" id="1.3.1.28" evidence="1"/>
<dbReference type="Pfam" id="PF00106">
    <property type="entry name" value="adh_short"/>
    <property type="match status" value="1"/>
</dbReference>
<dbReference type="PATRIC" id="fig|82380.11.peg.2598"/>
<dbReference type="RefSeq" id="WP_045280807.1">
    <property type="nucleotide sequence ID" value="NZ_JYIW01000026.1"/>
</dbReference>
<gene>
    <name evidence="1" type="primary">dhbA</name>
    <name evidence="1" type="ORF">RS83_02560</name>
</gene>
<reference evidence="1 2" key="1">
    <citation type="submission" date="2015-02" db="EMBL/GenBank/DDBJ databases">
        <title>Draft genome sequences of ten Microbacterium spp. with emphasis on heavy metal contaminated environments.</title>
        <authorList>
            <person name="Corretto E."/>
        </authorList>
    </citation>
    <scope>NUCLEOTIDE SEQUENCE [LARGE SCALE GENOMIC DNA]</scope>
    <source>
        <strain evidence="1 2">BEL4b</strain>
    </source>
</reference>
<dbReference type="PANTHER" id="PTHR43431:SF1">
    <property type="entry name" value="OS08G0476300 PROTEIN"/>
    <property type="match status" value="1"/>
</dbReference>
<comment type="caution">
    <text evidence="1">The sequence shown here is derived from an EMBL/GenBank/DDBJ whole genome shotgun (WGS) entry which is preliminary data.</text>
</comment>
<evidence type="ECO:0000313" key="1">
    <source>
        <dbReference type="EMBL" id="KJL27512.1"/>
    </source>
</evidence>
<dbReference type="PANTHER" id="PTHR43431">
    <property type="entry name" value="OXIDOREDUCTASE, SHORT CHAIN DEHYDROGENASE/REDUCTASE FAMILY (AFU_ORTHOLOGUE AFUA_5G14000)"/>
    <property type="match status" value="1"/>
</dbReference>
<dbReference type="GO" id="GO:0008667">
    <property type="term" value="F:2,3-dihydro-2,3-dihydroxybenzoate dehydrogenase activity"/>
    <property type="evidence" value="ECO:0007669"/>
    <property type="project" value="UniProtKB-EC"/>
</dbReference>
<name>A0A0F0L2Y2_9MICO</name>
<dbReference type="Gene3D" id="3.40.50.720">
    <property type="entry name" value="NAD(P)-binding Rossmann-like Domain"/>
    <property type="match status" value="1"/>
</dbReference>
<dbReference type="OrthoDB" id="9799818at2"/>
<organism evidence="1 2">
    <name type="scientific">Microbacterium oxydans</name>
    <dbReference type="NCBI Taxonomy" id="82380"/>
    <lineage>
        <taxon>Bacteria</taxon>
        <taxon>Bacillati</taxon>
        <taxon>Actinomycetota</taxon>
        <taxon>Actinomycetes</taxon>
        <taxon>Micrococcales</taxon>
        <taxon>Microbacteriaceae</taxon>
        <taxon>Microbacterium</taxon>
    </lineage>
</organism>
<keyword evidence="1" id="KW-0560">Oxidoreductase</keyword>
<proteinExistence type="predicted"/>
<accession>A0A0F0L2Y2</accession>
<dbReference type="InterPro" id="IPR002347">
    <property type="entry name" value="SDR_fam"/>
</dbReference>
<evidence type="ECO:0000313" key="2">
    <source>
        <dbReference type="Proteomes" id="UP000033640"/>
    </source>
</evidence>
<dbReference type="SUPFAM" id="SSF51735">
    <property type="entry name" value="NAD(P)-binding Rossmann-fold domains"/>
    <property type="match status" value="1"/>
</dbReference>
<protein>
    <submittedName>
        <fullName evidence="1">2,3-dihydro-2,3-dihydroxybenzoate dehydrogenase</fullName>
        <ecNumber evidence="1">1.3.1.28</ecNumber>
    </submittedName>
</protein>
<dbReference type="AlphaFoldDB" id="A0A0F0L2Y2"/>
<sequence length="221" mass="23509">MTTTAIIGAGPGLGAAIARRFGGEGHSVALIARNQDRLDALAAELAEIGITARGYVANVRDTASVREALDRATQELGAIEVLTYNPLPQKEFLRPVLETTPEDLVGAAEFSIYAPVAAVHQVVQGMRFLGAGTILFINGDSAVRYNASYAGTSIAFAGQTAYGQMLHETLQPEGIHVGQLIIPRGIIPGDATHDPDVLAGVLWNMHTTRGEFRRYADTLDN</sequence>